<dbReference type="SUPFAM" id="SSF51735">
    <property type="entry name" value="NAD(P)-binding Rossmann-fold domains"/>
    <property type="match status" value="1"/>
</dbReference>
<comment type="caution">
    <text evidence="5">The sequence shown here is derived from an EMBL/GenBank/DDBJ whole genome shotgun (WGS) entry which is preliminary data.</text>
</comment>
<dbReference type="Gene3D" id="3.40.50.720">
    <property type="entry name" value="NAD(P)-binding Rossmann-like Domain"/>
    <property type="match status" value="1"/>
</dbReference>
<dbReference type="InterPro" id="IPR002347">
    <property type="entry name" value="SDR_fam"/>
</dbReference>
<dbReference type="PANTHER" id="PTHR24320">
    <property type="entry name" value="RETINOL DEHYDROGENASE"/>
    <property type="match status" value="1"/>
</dbReference>
<evidence type="ECO:0000256" key="2">
    <source>
        <dbReference type="ARBA" id="ARBA00022857"/>
    </source>
</evidence>
<keyword evidence="6" id="KW-1185">Reference proteome</keyword>
<organism evidence="5 6">
    <name type="scientific">Saxophila tyrrhenica</name>
    <dbReference type="NCBI Taxonomy" id="1690608"/>
    <lineage>
        <taxon>Eukaryota</taxon>
        <taxon>Fungi</taxon>
        <taxon>Dikarya</taxon>
        <taxon>Ascomycota</taxon>
        <taxon>Pezizomycotina</taxon>
        <taxon>Dothideomycetes</taxon>
        <taxon>Dothideomycetidae</taxon>
        <taxon>Mycosphaerellales</taxon>
        <taxon>Extremaceae</taxon>
        <taxon>Saxophila</taxon>
    </lineage>
</organism>
<sequence length="351" mass="38916">MLRPYTDHILAPKHIISTLEHFQTQSKDLQKTIPSTSKTSNISANTNTMGFNPDKDIPSLEGKVIIVTGGNAGLGKETVTQLARHNPKEIFLAARTASKAESAIEEIKKTVPGSNVSFLQLDLSSLEAVKKAADEFKSRSDRLDILINNAGIMAVPWAKTVDGYEIQFGTCHMGHALLTRLLMPTMLKTAEQPNSDVRVINLSSEGHNMAPWNGIVYDQAELERWGTWRRYGQAKLANILHARELQRRKPSITATAIHPGVIMTDLYTSVNSTSFVMRMSTGIMKSIFMDVPHGAHNSLWAATGPKGTVRTSYYWKPVGSKSGGSFWHAQKPKLAEELWDWTEKELEGKGY</sequence>
<keyword evidence="2" id="KW-0521">NADP</keyword>
<dbReference type="Pfam" id="PF00106">
    <property type="entry name" value="adh_short"/>
    <property type="match status" value="1"/>
</dbReference>
<accession>A0AAV9PQ16</accession>
<dbReference type="GeneID" id="89921622"/>
<dbReference type="AlphaFoldDB" id="A0AAV9PQ16"/>
<evidence type="ECO:0000256" key="1">
    <source>
        <dbReference type="ARBA" id="ARBA00006484"/>
    </source>
</evidence>
<dbReference type="CDD" id="cd05327">
    <property type="entry name" value="retinol-DH_like_SDR_c_like"/>
    <property type="match status" value="1"/>
</dbReference>
<dbReference type="RefSeq" id="XP_064663772.1">
    <property type="nucleotide sequence ID" value="XM_064797538.1"/>
</dbReference>
<evidence type="ECO:0000256" key="3">
    <source>
        <dbReference type="ARBA" id="ARBA00023002"/>
    </source>
</evidence>
<dbReference type="EMBL" id="JAVRRT010000001">
    <property type="protein sequence ID" value="KAK5175134.1"/>
    <property type="molecule type" value="Genomic_DNA"/>
</dbReference>
<proteinExistence type="inferred from homology"/>
<reference evidence="5 6" key="1">
    <citation type="submission" date="2023-08" db="EMBL/GenBank/DDBJ databases">
        <title>Black Yeasts Isolated from many extreme environments.</title>
        <authorList>
            <person name="Coleine C."/>
            <person name="Stajich J.E."/>
            <person name="Selbmann L."/>
        </authorList>
    </citation>
    <scope>NUCLEOTIDE SEQUENCE [LARGE SCALE GENOMIC DNA]</scope>
    <source>
        <strain evidence="5 6">CCFEE 5935</strain>
    </source>
</reference>
<feature type="region of interest" description="Disordered" evidence="4">
    <location>
        <begin position="27"/>
        <end position="50"/>
    </location>
</feature>
<comment type="similarity">
    <text evidence="1">Belongs to the short-chain dehydrogenases/reductases (SDR) family.</text>
</comment>
<gene>
    <name evidence="5" type="ORF">LTR77_000271</name>
</gene>
<protein>
    <submittedName>
        <fullName evidence="5">Uncharacterized protein</fullName>
    </submittedName>
</protein>
<dbReference type="PRINTS" id="PR00081">
    <property type="entry name" value="GDHRDH"/>
</dbReference>
<keyword evidence="3" id="KW-0560">Oxidoreductase</keyword>
<evidence type="ECO:0000313" key="5">
    <source>
        <dbReference type="EMBL" id="KAK5175134.1"/>
    </source>
</evidence>
<dbReference type="PANTHER" id="PTHR24320:SF282">
    <property type="entry name" value="WW DOMAIN-CONTAINING OXIDOREDUCTASE"/>
    <property type="match status" value="1"/>
</dbReference>
<dbReference type="Proteomes" id="UP001337655">
    <property type="component" value="Unassembled WGS sequence"/>
</dbReference>
<name>A0AAV9PQ16_9PEZI</name>
<dbReference type="InterPro" id="IPR036291">
    <property type="entry name" value="NAD(P)-bd_dom_sf"/>
</dbReference>
<dbReference type="GO" id="GO:0016491">
    <property type="term" value="F:oxidoreductase activity"/>
    <property type="evidence" value="ECO:0007669"/>
    <property type="project" value="UniProtKB-KW"/>
</dbReference>
<evidence type="ECO:0000256" key="4">
    <source>
        <dbReference type="SAM" id="MobiDB-lite"/>
    </source>
</evidence>
<evidence type="ECO:0000313" key="6">
    <source>
        <dbReference type="Proteomes" id="UP001337655"/>
    </source>
</evidence>